<dbReference type="Pfam" id="PF01833">
    <property type="entry name" value="TIG"/>
    <property type="match status" value="1"/>
</dbReference>
<dbReference type="RefSeq" id="WP_248436655.1">
    <property type="nucleotide sequence ID" value="NZ_CP096205.1"/>
</dbReference>
<keyword evidence="1" id="KW-0732">Signal</keyword>
<sequence>METKHLRFFGLLTILAFVFLPVLSIGQVNMNATGSYSQNFNTLATSGTNNSFFNNSTIPSWYIEREDGNASPNVYAANNGESSTGRFYSYGTGTNSDRALGIVNSGSTDDAAIGLLLRNTSGVTITSITVTYTLEQWRKGESATQGITFRYRTSSSSFSDLNENSDFGWTSVSALDANGPLNGGPSGSRDGNSPGNRVTRTNISIPGLSLANGDYIMLRWRDIDHSGSDHGFGIDDVTINYEVPSVIFLNDITTDNNSANPFTTNQVVDANATASGIGRGPGLSYKSRNGAYSAEDWSENSTLNRYFEFSITPSVGYQLNFESFDYQGQRRNNDAPENFSFRSSLSNYGSSIGSNYSTGSTNSHNRSIDLSSGTYQNIQSTITFRLFGYNADDDNGEFSINNFAFYGTVTMIPPSVSNTAPTAICDNGSGSVTISGNNLIHVTTVTVGGTPVSIDSQTNTQLVVTVPQGVSGLVTVTNDAGSANGATITLLNAVTYYADLDGDGFGNAASSISNCTGQPVGYVTNNLDCDDTNNTIYPGATEICYDGILQNCNGQLNDGCPVVLTQIRPYFNGTTLQFVNSSILADTPTGLPVGATVTGYRYEITNLSTTAVREVEKTIAMIRINETDMAGFNTAYSIRAMVRINNEWQDYGTACTILTPAIPTTAVSTVCGQVLPSLQSTIYATTVVSSTGYEFEVSRMEGGVAVETTTIERSVNNFKLTLLSGIQYVYASEYQVRVRVKANVNGIEGWSNYGAVCSVYTPEAPEAAIDGCGGEQGIAPAALNTPIYATPLTGATQYRFTLSDGVSYNQVYTTSARFFRLSTFNALQALTPGGQYSVTVEAEIYGYFYAGKDCNILVPGGAAIRSNPIVKAEETIKDMSTEFKAVAYPNPFANSFAVDVRTSSTEKVSLTVYDMAGRLLEVNEVNASEVANYQFGDRYPSGVYNMIVTQGEETRTVRVVKQ</sequence>
<feature type="domain" description="IPT/TIG" evidence="3">
    <location>
        <begin position="414"/>
        <end position="485"/>
    </location>
</feature>
<reference evidence="5" key="1">
    <citation type="submission" date="2022-04" db="EMBL/GenBank/DDBJ databases">
        <title>Consumption of N2O by Flavobacterium azooxidireducens sp. nov. isolated from Decomposing Leaf Litter of Phragmites australis (Cav.).</title>
        <authorList>
            <person name="Behrendt U."/>
            <person name="Spanner T."/>
            <person name="Augustin J."/>
            <person name="Horn M.A."/>
            <person name="Kolb S."/>
            <person name="Ulrich A."/>
        </authorList>
    </citation>
    <scope>NUCLEOTIDE SEQUENCE</scope>
    <source>
        <strain evidence="5">IGB 4-14</strain>
    </source>
</reference>
<dbReference type="NCBIfam" id="TIGR04183">
    <property type="entry name" value="Por_Secre_tail"/>
    <property type="match status" value="1"/>
</dbReference>
<gene>
    <name evidence="5" type="ORF">M0M57_08000</name>
</gene>
<dbReference type="InterPro" id="IPR026444">
    <property type="entry name" value="Secre_tail"/>
</dbReference>
<accession>A0ABY4KMZ3</accession>
<keyword evidence="6" id="KW-1185">Reference proteome</keyword>
<feature type="region of interest" description="Disordered" evidence="2">
    <location>
        <begin position="178"/>
        <end position="202"/>
    </location>
</feature>
<dbReference type="EMBL" id="CP096205">
    <property type="protein sequence ID" value="UPQ80770.1"/>
    <property type="molecule type" value="Genomic_DNA"/>
</dbReference>
<evidence type="ECO:0000259" key="4">
    <source>
        <dbReference type="Pfam" id="PF18962"/>
    </source>
</evidence>
<evidence type="ECO:0000256" key="2">
    <source>
        <dbReference type="SAM" id="MobiDB-lite"/>
    </source>
</evidence>
<dbReference type="Pfam" id="PF11617">
    <property type="entry name" value="Cu-binding_MopE"/>
    <property type="match status" value="1"/>
</dbReference>
<feature type="domain" description="Secretion system C-terminal sorting" evidence="4">
    <location>
        <begin position="888"/>
        <end position="957"/>
    </location>
</feature>
<dbReference type="InterPro" id="IPR013783">
    <property type="entry name" value="Ig-like_fold"/>
</dbReference>
<dbReference type="Pfam" id="PF18962">
    <property type="entry name" value="Por_Secre_tail"/>
    <property type="match status" value="1"/>
</dbReference>
<dbReference type="Gene3D" id="2.60.40.10">
    <property type="entry name" value="Immunoglobulins"/>
    <property type="match status" value="1"/>
</dbReference>
<evidence type="ECO:0000256" key="1">
    <source>
        <dbReference type="ARBA" id="ARBA00022729"/>
    </source>
</evidence>
<feature type="compositionally biased region" description="Polar residues" evidence="2">
    <location>
        <begin position="189"/>
        <end position="202"/>
    </location>
</feature>
<dbReference type="InterPro" id="IPR014756">
    <property type="entry name" value="Ig_E-set"/>
</dbReference>
<dbReference type="Proteomes" id="UP000830583">
    <property type="component" value="Chromosome"/>
</dbReference>
<evidence type="ECO:0000313" key="5">
    <source>
        <dbReference type="EMBL" id="UPQ80770.1"/>
    </source>
</evidence>
<dbReference type="InterPro" id="IPR002909">
    <property type="entry name" value="IPT_dom"/>
</dbReference>
<organism evidence="5 6">
    <name type="scientific">Flavobacterium azooxidireducens</name>
    <dbReference type="NCBI Taxonomy" id="1871076"/>
    <lineage>
        <taxon>Bacteria</taxon>
        <taxon>Pseudomonadati</taxon>
        <taxon>Bacteroidota</taxon>
        <taxon>Flavobacteriia</taxon>
        <taxon>Flavobacteriales</taxon>
        <taxon>Flavobacteriaceae</taxon>
        <taxon>Flavobacterium</taxon>
    </lineage>
</organism>
<proteinExistence type="predicted"/>
<evidence type="ECO:0000313" key="6">
    <source>
        <dbReference type="Proteomes" id="UP000830583"/>
    </source>
</evidence>
<dbReference type="InterPro" id="IPR021655">
    <property type="entry name" value="Put_metal-bd"/>
</dbReference>
<protein>
    <submittedName>
        <fullName evidence="5">T9SS type A sorting domain-containing protein</fullName>
    </submittedName>
</protein>
<evidence type="ECO:0000259" key="3">
    <source>
        <dbReference type="Pfam" id="PF01833"/>
    </source>
</evidence>
<dbReference type="SUPFAM" id="SSF81296">
    <property type="entry name" value="E set domains"/>
    <property type="match status" value="1"/>
</dbReference>
<name>A0ABY4KMZ3_9FLAO</name>